<evidence type="ECO:0000313" key="2">
    <source>
        <dbReference type="EMBL" id="KAJ8868267.1"/>
    </source>
</evidence>
<keyword evidence="3" id="KW-1185">Reference proteome</keyword>
<feature type="coiled-coil region" evidence="1">
    <location>
        <begin position="3"/>
        <end position="60"/>
    </location>
</feature>
<name>A0ABQ9G748_9NEOP</name>
<dbReference type="EMBL" id="JARBHB010000014">
    <property type="protein sequence ID" value="KAJ8868267.1"/>
    <property type="molecule type" value="Genomic_DNA"/>
</dbReference>
<protein>
    <submittedName>
        <fullName evidence="2">Uncharacterized protein</fullName>
    </submittedName>
</protein>
<reference evidence="2 3" key="1">
    <citation type="submission" date="2023-02" db="EMBL/GenBank/DDBJ databases">
        <title>LHISI_Scaffold_Assembly.</title>
        <authorList>
            <person name="Stuart O.P."/>
            <person name="Cleave R."/>
            <person name="Magrath M.J.L."/>
            <person name="Mikheyev A.S."/>
        </authorList>
    </citation>
    <scope>NUCLEOTIDE SEQUENCE [LARGE SCALE GENOMIC DNA]</scope>
    <source>
        <strain evidence="2">Daus_M_001</strain>
        <tissue evidence="2">Leg muscle</tissue>
    </source>
</reference>
<gene>
    <name evidence="2" type="ORF">PR048_029783</name>
</gene>
<organism evidence="2 3">
    <name type="scientific">Dryococelus australis</name>
    <dbReference type="NCBI Taxonomy" id="614101"/>
    <lineage>
        <taxon>Eukaryota</taxon>
        <taxon>Metazoa</taxon>
        <taxon>Ecdysozoa</taxon>
        <taxon>Arthropoda</taxon>
        <taxon>Hexapoda</taxon>
        <taxon>Insecta</taxon>
        <taxon>Pterygota</taxon>
        <taxon>Neoptera</taxon>
        <taxon>Polyneoptera</taxon>
        <taxon>Phasmatodea</taxon>
        <taxon>Verophasmatodea</taxon>
        <taxon>Anareolatae</taxon>
        <taxon>Phasmatidae</taxon>
        <taxon>Eurycanthinae</taxon>
        <taxon>Dryococelus</taxon>
    </lineage>
</organism>
<evidence type="ECO:0000256" key="1">
    <source>
        <dbReference type="SAM" id="Coils"/>
    </source>
</evidence>
<keyword evidence="1" id="KW-0175">Coiled coil</keyword>
<sequence>MHISVARQRYQAYLEKKKELNVDEENHWREKRKIKQQLKEIEEKKKIMQLEQEKEDIEIKCKKKILHNMKRCWKVFH</sequence>
<accession>A0ABQ9G748</accession>
<comment type="caution">
    <text evidence="2">The sequence shown here is derived from an EMBL/GenBank/DDBJ whole genome shotgun (WGS) entry which is preliminary data.</text>
</comment>
<evidence type="ECO:0000313" key="3">
    <source>
        <dbReference type="Proteomes" id="UP001159363"/>
    </source>
</evidence>
<proteinExistence type="predicted"/>
<dbReference type="Proteomes" id="UP001159363">
    <property type="component" value="Chromosome 13"/>
</dbReference>